<evidence type="ECO:0000313" key="3">
    <source>
        <dbReference type="Proteomes" id="UP001149140"/>
    </source>
</evidence>
<sequence length="299" mass="32457">MSLDAEKVRLGVTPTLWWNDDFRNIDIGITFGQCVSEMALAGFQGCSVGHKYPTDVTELKAALDLRGLAVSEPWVSTYFTINAMEEQTLATFHQQLDFIKAVGGTEMVVAEFGGAVNPLPVAVFANRPIFDDAQWDALTTGLNRLGKIAQDEGMRLCYHHHMGTGVMTRAEVDRLLANTDPALVNLLLDTGHLAFAGDDPVAAALAHADRIKHVHLKDVRPDIVAKATAEGYSFEAAIEAGVFTVPGDGSIDFVPIFEALADAGFEGWLVTEAEQDPAKANPLEYALKARAYLREVLGW</sequence>
<proteinExistence type="predicted"/>
<accession>A0A9X3MP91</accession>
<dbReference type="InterPro" id="IPR030823">
    <property type="entry name" value="IolE/MocC"/>
</dbReference>
<keyword evidence="2" id="KW-0456">Lyase</keyword>
<organism evidence="2 3">
    <name type="scientific">Solirubrobacter ginsenosidimutans</name>
    <dbReference type="NCBI Taxonomy" id="490573"/>
    <lineage>
        <taxon>Bacteria</taxon>
        <taxon>Bacillati</taxon>
        <taxon>Actinomycetota</taxon>
        <taxon>Thermoleophilia</taxon>
        <taxon>Solirubrobacterales</taxon>
        <taxon>Solirubrobacteraceae</taxon>
        <taxon>Solirubrobacter</taxon>
    </lineage>
</organism>
<evidence type="ECO:0000259" key="1">
    <source>
        <dbReference type="Pfam" id="PF01261"/>
    </source>
</evidence>
<dbReference type="Gene3D" id="3.20.20.150">
    <property type="entry name" value="Divalent-metal-dependent TIM barrel enzymes"/>
    <property type="match status" value="1"/>
</dbReference>
<keyword evidence="3" id="KW-1185">Reference proteome</keyword>
<feature type="domain" description="Xylose isomerase-like TIM barrel" evidence="1">
    <location>
        <begin position="41"/>
        <end position="295"/>
    </location>
</feature>
<name>A0A9X3MP91_9ACTN</name>
<dbReference type="PANTHER" id="PTHR12110">
    <property type="entry name" value="HYDROXYPYRUVATE ISOMERASE"/>
    <property type="match status" value="1"/>
</dbReference>
<dbReference type="NCBIfam" id="TIGR04379">
    <property type="entry name" value="myo_inos_iolE"/>
    <property type="match status" value="1"/>
</dbReference>
<dbReference type="PANTHER" id="PTHR12110:SF41">
    <property type="entry name" value="INOSOSE DEHYDRATASE"/>
    <property type="match status" value="1"/>
</dbReference>
<comment type="caution">
    <text evidence="2">The sequence shown here is derived from an EMBL/GenBank/DDBJ whole genome shotgun (WGS) entry which is preliminary data.</text>
</comment>
<dbReference type="SUPFAM" id="SSF51658">
    <property type="entry name" value="Xylose isomerase-like"/>
    <property type="match status" value="1"/>
</dbReference>
<dbReference type="GO" id="GO:0050114">
    <property type="term" value="F:myo-inosose-2 dehydratase activity"/>
    <property type="evidence" value="ECO:0007669"/>
    <property type="project" value="UniProtKB-EC"/>
</dbReference>
<dbReference type="Pfam" id="PF01261">
    <property type="entry name" value="AP_endonuc_2"/>
    <property type="match status" value="1"/>
</dbReference>
<reference evidence="2" key="1">
    <citation type="submission" date="2022-10" db="EMBL/GenBank/DDBJ databases">
        <title>The WGS of Solirubrobacter ginsenosidimutans DSM 21036.</title>
        <authorList>
            <person name="Jiang Z."/>
        </authorList>
    </citation>
    <scope>NUCLEOTIDE SEQUENCE</scope>
    <source>
        <strain evidence="2">DSM 21036</strain>
    </source>
</reference>
<dbReference type="EC" id="4.2.1.44" evidence="2"/>
<dbReference type="RefSeq" id="WP_270038896.1">
    <property type="nucleotide sequence ID" value="NZ_JAPDOD010000004.1"/>
</dbReference>
<dbReference type="InterPro" id="IPR013022">
    <property type="entry name" value="Xyl_isomerase-like_TIM-brl"/>
</dbReference>
<dbReference type="Proteomes" id="UP001149140">
    <property type="component" value="Unassembled WGS sequence"/>
</dbReference>
<protein>
    <submittedName>
        <fullName evidence="2">Myo-inosose-2 dehydratase</fullName>
        <ecNumber evidence="2">4.2.1.44</ecNumber>
    </submittedName>
</protein>
<dbReference type="AlphaFoldDB" id="A0A9X3MP91"/>
<gene>
    <name evidence="2" type="primary">iolE</name>
    <name evidence="2" type="ORF">OM076_07640</name>
</gene>
<dbReference type="InterPro" id="IPR050312">
    <property type="entry name" value="IolE/XylAMocC-like"/>
</dbReference>
<dbReference type="EMBL" id="JAPDOD010000004">
    <property type="protein sequence ID" value="MDA0160129.1"/>
    <property type="molecule type" value="Genomic_DNA"/>
</dbReference>
<evidence type="ECO:0000313" key="2">
    <source>
        <dbReference type="EMBL" id="MDA0160129.1"/>
    </source>
</evidence>
<dbReference type="InterPro" id="IPR036237">
    <property type="entry name" value="Xyl_isomerase-like_sf"/>
</dbReference>